<evidence type="ECO:0000256" key="3">
    <source>
        <dbReference type="ARBA" id="ARBA00023186"/>
    </source>
</evidence>
<dbReference type="GO" id="GO:0005524">
    <property type="term" value="F:ATP binding"/>
    <property type="evidence" value="ECO:0007669"/>
    <property type="project" value="UniProtKB-KW"/>
</dbReference>
<organism evidence="4 5">
    <name type="scientific">Reticulomyxa filosa</name>
    <dbReference type="NCBI Taxonomy" id="46433"/>
    <lineage>
        <taxon>Eukaryota</taxon>
        <taxon>Sar</taxon>
        <taxon>Rhizaria</taxon>
        <taxon>Retaria</taxon>
        <taxon>Foraminifera</taxon>
        <taxon>Monothalamids</taxon>
        <taxon>Reticulomyxidae</taxon>
        <taxon>Reticulomyxa</taxon>
    </lineage>
</organism>
<proteinExistence type="predicted"/>
<dbReference type="AlphaFoldDB" id="X6LAY0"/>
<dbReference type="InterPro" id="IPR002423">
    <property type="entry name" value="Cpn60/GroEL/TCP-1"/>
</dbReference>
<dbReference type="InterPro" id="IPR017998">
    <property type="entry name" value="Chaperone_TCP-1"/>
</dbReference>
<dbReference type="Proteomes" id="UP000023152">
    <property type="component" value="Unassembled WGS sequence"/>
</dbReference>
<dbReference type="InterPro" id="IPR027409">
    <property type="entry name" value="GroEL-like_apical_dom_sf"/>
</dbReference>
<comment type="caution">
    <text evidence="4">The sequence shown here is derived from an EMBL/GenBank/DDBJ whole genome shotgun (WGS) entry which is preliminary data.</text>
</comment>
<keyword evidence="2" id="KW-0067">ATP-binding</keyword>
<feature type="non-terminal residue" evidence="4">
    <location>
        <position position="207"/>
    </location>
</feature>
<evidence type="ECO:0000256" key="2">
    <source>
        <dbReference type="ARBA" id="ARBA00022840"/>
    </source>
</evidence>
<name>X6LAY0_RETFI</name>
<dbReference type="InterPro" id="IPR027410">
    <property type="entry name" value="TCP-1-like_intermed_sf"/>
</dbReference>
<evidence type="ECO:0000313" key="4">
    <source>
        <dbReference type="EMBL" id="ETN98291.1"/>
    </source>
</evidence>
<dbReference type="Gene3D" id="3.50.7.10">
    <property type="entry name" value="GroEL"/>
    <property type="match status" value="1"/>
</dbReference>
<dbReference type="Gene3D" id="3.30.260.10">
    <property type="entry name" value="TCP-1-like chaperonin intermediate domain"/>
    <property type="match status" value="1"/>
</dbReference>
<dbReference type="SUPFAM" id="SSF52029">
    <property type="entry name" value="GroEL apical domain-like"/>
    <property type="match status" value="1"/>
</dbReference>
<sequence length="207" mass="22789">TQHLLSIEHTFRETLERFAQTALQSKLTADSSRVLCKNGSGCSVVLELGYVGVANVPGGNVTSSELVRGVAFKRTFSYAVFEQQPKKLKNSKVVLLNVELELKDEKENAEIKLFLNVLLTLLVLIRLNDQSKYQSIVEAKWKIIYDKLDVIVKSGAKVVLSRMSIGDVLRPEETAVGSSAAQRLLRSLSSVLSTLLFCAATVHLPTV</sequence>
<dbReference type="PANTHER" id="PTHR11353">
    <property type="entry name" value="CHAPERONIN"/>
    <property type="match status" value="1"/>
</dbReference>
<dbReference type="EMBL" id="ASPP01047094">
    <property type="protein sequence ID" value="ETN98291.1"/>
    <property type="molecule type" value="Genomic_DNA"/>
</dbReference>
<dbReference type="Pfam" id="PF00118">
    <property type="entry name" value="Cpn60_TCP1"/>
    <property type="match status" value="1"/>
</dbReference>
<evidence type="ECO:0000256" key="1">
    <source>
        <dbReference type="ARBA" id="ARBA00022741"/>
    </source>
</evidence>
<keyword evidence="1" id="KW-0547">Nucleotide-binding</keyword>
<dbReference type="OrthoDB" id="1935484at2759"/>
<protein>
    <submittedName>
        <fullName evidence="4">Chaperonin containing t-complex protein 1, eta subunit, tcph</fullName>
    </submittedName>
</protein>
<keyword evidence="3" id="KW-0143">Chaperone</keyword>
<keyword evidence="5" id="KW-1185">Reference proteome</keyword>
<dbReference type="SUPFAM" id="SSF54849">
    <property type="entry name" value="GroEL-intermediate domain like"/>
    <property type="match status" value="1"/>
</dbReference>
<dbReference type="GO" id="GO:0140662">
    <property type="term" value="F:ATP-dependent protein folding chaperone"/>
    <property type="evidence" value="ECO:0007669"/>
    <property type="project" value="InterPro"/>
</dbReference>
<evidence type="ECO:0000313" key="5">
    <source>
        <dbReference type="Proteomes" id="UP000023152"/>
    </source>
</evidence>
<accession>X6LAY0</accession>
<gene>
    <name evidence="4" type="ORF">RFI_39219</name>
</gene>
<feature type="non-terminal residue" evidence="4">
    <location>
        <position position="1"/>
    </location>
</feature>
<reference evidence="4 5" key="1">
    <citation type="journal article" date="2013" name="Curr. Biol.">
        <title>The Genome of the Foraminiferan Reticulomyxa filosa.</title>
        <authorList>
            <person name="Glockner G."/>
            <person name="Hulsmann N."/>
            <person name="Schleicher M."/>
            <person name="Noegel A.A."/>
            <person name="Eichinger L."/>
            <person name="Gallinger C."/>
            <person name="Pawlowski J."/>
            <person name="Sierra R."/>
            <person name="Euteneuer U."/>
            <person name="Pillet L."/>
            <person name="Moustafa A."/>
            <person name="Platzer M."/>
            <person name="Groth M."/>
            <person name="Szafranski K."/>
            <person name="Schliwa M."/>
        </authorList>
    </citation>
    <scope>NUCLEOTIDE SEQUENCE [LARGE SCALE GENOMIC DNA]</scope>
</reference>